<keyword evidence="2" id="KW-1185">Reference proteome</keyword>
<sequence length="295" mass="34340">MKHSILLLLALTLNSCSSDDNPVTNTEISETPILKKMHKERIYDGLTEDFDFNTSGRLQSFNKIVTDYYQNDRFIDYAYNSSNQLIEYKEFIESGATLTSSIQFSGDIPIRVGYNNTDNNVNFESIITINNSVLSFVVPDYEFFSAGDAEIIITFETNKLEKIIEYRINQLQAGNTTTYTLLNFEYDNQDNLLRYGIEFLYGFERNESFIFTYDNEVNPFAVSLKQNAIWLLLIEGHFRINIKNLILISPNNILIDNYHNKSYTYNYNIFDYPYSATISNLQSQQTIETLTFTYY</sequence>
<evidence type="ECO:0000313" key="1">
    <source>
        <dbReference type="EMBL" id="TYB75639.1"/>
    </source>
</evidence>
<dbReference type="Proteomes" id="UP000324358">
    <property type="component" value="Unassembled WGS sequence"/>
</dbReference>
<dbReference type="OrthoDB" id="1201166at2"/>
<dbReference type="AlphaFoldDB" id="A0A5D0R3L7"/>
<evidence type="ECO:0000313" key="2">
    <source>
        <dbReference type="Proteomes" id="UP000324358"/>
    </source>
</evidence>
<name>A0A5D0R3L7_9FLAO</name>
<comment type="caution">
    <text evidence="1">The sequence shown here is derived from an EMBL/GenBank/DDBJ whole genome shotgun (WGS) entry which is preliminary data.</text>
</comment>
<protein>
    <submittedName>
        <fullName evidence="1">Uncharacterized protein</fullName>
    </submittedName>
</protein>
<reference evidence="1 2" key="1">
    <citation type="submission" date="2019-08" db="EMBL/GenBank/DDBJ databases">
        <title>Genomes of Antarctic Bizionia species.</title>
        <authorList>
            <person name="Bowman J.P."/>
        </authorList>
    </citation>
    <scope>NUCLEOTIDE SEQUENCE [LARGE SCALE GENOMIC DNA]</scope>
    <source>
        <strain evidence="1 2">APA-1</strain>
    </source>
</reference>
<gene>
    <name evidence="1" type="ORF">ES675_05830</name>
</gene>
<accession>A0A5D0R3L7</accession>
<dbReference type="EMBL" id="VSKL01000001">
    <property type="protein sequence ID" value="TYB75639.1"/>
    <property type="molecule type" value="Genomic_DNA"/>
</dbReference>
<proteinExistence type="predicted"/>
<organism evidence="1 2">
    <name type="scientific">Bizionia algoritergicola</name>
    <dbReference type="NCBI Taxonomy" id="291187"/>
    <lineage>
        <taxon>Bacteria</taxon>
        <taxon>Pseudomonadati</taxon>
        <taxon>Bacteroidota</taxon>
        <taxon>Flavobacteriia</taxon>
        <taxon>Flavobacteriales</taxon>
        <taxon>Flavobacteriaceae</taxon>
        <taxon>Bizionia</taxon>
    </lineage>
</organism>
<dbReference type="RefSeq" id="WP_148367294.1">
    <property type="nucleotide sequence ID" value="NZ_VSKL01000001.1"/>
</dbReference>